<evidence type="ECO:0000256" key="1">
    <source>
        <dbReference type="SAM" id="Phobius"/>
    </source>
</evidence>
<evidence type="ECO:0000313" key="3">
    <source>
        <dbReference type="EMBL" id="CAK1550254.1"/>
    </source>
</evidence>
<dbReference type="EMBL" id="CAVLEF010000081">
    <property type="protein sequence ID" value="CAK1550254.1"/>
    <property type="molecule type" value="Genomic_DNA"/>
</dbReference>
<keyword evidence="1" id="KW-0472">Membrane</keyword>
<feature type="transmembrane region" description="Helical" evidence="1">
    <location>
        <begin position="116"/>
        <end position="135"/>
    </location>
</feature>
<protein>
    <recommendedName>
        <fullName evidence="2">Acyltransferase 3 domain-containing protein</fullName>
    </recommendedName>
</protein>
<feature type="transmembrane region" description="Helical" evidence="1">
    <location>
        <begin position="150"/>
        <end position="176"/>
    </location>
</feature>
<dbReference type="GO" id="GO:0016747">
    <property type="term" value="F:acyltransferase activity, transferring groups other than amino-acyl groups"/>
    <property type="evidence" value="ECO:0007669"/>
    <property type="project" value="InterPro"/>
</dbReference>
<sequence length="384" mass="44265">MQTILNKCIENSYNDYGLVANVSNIYYCTDNEAYENKNVDLGDFIFGAIIILLLVINGVATFYDVILRKWTQTNKESGNQYLLTFSVIQNWERLIQSGHIDPAYERFASVHGVRSLSSFLTILPHMMLLVGSGFVDNPHDFEKAYYNPFFYIIVNGTMFVQIYFIVSGSLMTYSLALNDGKRKEKWGFFFKAILYRWIRLVPSVALLLGFITTWYRHLGSGPLWEFYTTPVVNDCRRYWWSHILLFNNYIEDNKYCLLQSWQIAADYQMYSIALALYLGTKKGRGRSLAHFLLFAIGCIAPALHVWFQNLDGVFILYPEIYRTFKTDNFRKMHVFFYNNLACFAMGLQLDSSVPRGGVVIISDGNPNLHLGGDAGNQDFEAMSF</sequence>
<evidence type="ECO:0000259" key="2">
    <source>
        <dbReference type="Pfam" id="PF01757"/>
    </source>
</evidence>
<feature type="transmembrane region" description="Helical" evidence="1">
    <location>
        <begin position="44"/>
        <end position="66"/>
    </location>
</feature>
<gene>
    <name evidence="3" type="ORF">LNINA_LOCUS9489</name>
</gene>
<name>A0AAV1JMV6_9NEOP</name>
<reference evidence="3 4" key="1">
    <citation type="submission" date="2023-11" db="EMBL/GenBank/DDBJ databases">
        <authorList>
            <person name="Okamura Y."/>
        </authorList>
    </citation>
    <scope>NUCLEOTIDE SEQUENCE [LARGE SCALE GENOMIC DNA]</scope>
</reference>
<dbReference type="Proteomes" id="UP001497472">
    <property type="component" value="Unassembled WGS sequence"/>
</dbReference>
<organism evidence="3 4">
    <name type="scientific">Leptosia nina</name>
    <dbReference type="NCBI Taxonomy" id="320188"/>
    <lineage>
        <taxon>Eukaryota</taxon>
        <taxon>Metazoa</taxon>
        <taxon>Ecdysozoa</taxon>
        <taxon>Arthropoda</taxon>
        <taxon>Hexapoda</taxon>
        <taxon>Insecta</taxon>
        <taxon>Pterygota</taxon>
        <taxon>Neoptera</taxon>
        <taxon>Endopterygota</taxon>
        <taxon>Lepidoptera</taxon>
        <taxon>Glossata</taxon>
        <taxon>Ditrysia</taxon>
        <taxon>Papilionoidea</taxon>
        <taxon>Pieridae</taxon>
        <taxon>Pierinae</taxon>
        <taxon>Leptosia</taxon>
    </lineage>
</organism>
<dbReference type="PANTHER" id="PTHR11161">
    <property type="entry name" value="O-ACYLTRANSFERASE"/>
    <property type="match status" value="1"/>
</dbReference>
<comment type="caution">
    <text evidence="3">The sequence shown here is derived from an EMBL/GenBank/DDBJ whole genome shotgun (WGS) entry which is preliminary data.</text>
</comment>
<feature type="transmembrane region" description="Helical" evidence="1">
    <location>
        <begin position="261"/>
        <end position="280"/>
    </location>
</feature>
<dbReference type="InterPro" id="IPR002656">
    <property type="entry name" value="Acyl_transf_3_dom"/>
</dbReference>
<keyword evidence="1" id="KW-0812">Transmembrane</keyword>
<dbReference type="PANTHER" id="PTHR11161:SF0">
    <property type="entry name" value="O-ACYLTRANSFERASE LIKE PROTEIN"/>
    <property type="match status" value="1"/>
</dbReference>
<accession>A0AAV1JMV6</accession>
<evidence type="ECO:0000313" key="4">
    <source>
        <dbReference type="Proteomes" id="UP001497472"/>
    </source>
</evidence>
<feature type="transmembrane region" description="Helical" evidence="1">
    <location>
        <begin position="197"/>
        <end position="215"/>
    </location>
</feature>
<dbReference type="InterPro" id="IPR052728">
    <property type="entry name" value="O2_lipid_transport_reg"/>
</dbReference>
<dbReference type="Pfam" id="PF01757">
    <property type="entry name" value="Acyl_transf_3"/>
    <property type="match status" value="1"/>
</dbReference>
<proteinExistence type="predicted"/>
<feature type="transmembrane region" description="Helical" evidence="1">
    <location>
        <begin position="287"/>
        <end position="307"/>
    </location>
</feature>
<feature type="domain" description="Acyltransferase 3" evidence="2">
    <location>
        <begin position="108"/>
        <end position="346"/>
    </location>
</feature>
<keyword evidence="4" id="KW-1185">Reference proteome</keyword>
<dbReference type="AlphaFoldDB" id="A0AAV1JMV6"/>
<keyword evidence="1" id="KW-1133">Transmembrane helix</keyword>